<reference evidence="4 5" key="1">
    <citation type="submission" date="2019-11" db="EMBL/GenBank/DDBJ databases">
        <title>Maribacter lutea sp. nov., a marine bacterium isolated from intertidal sand.</title>
        <authorList>
            <person name="Liu A."/>
        </authorList>
    </citation>
    <scope>NUCLEOTIDE SEQUENCE [LARGE SCALE GENOMIC DNA]</scope>
    <source>
        <strain evidence="4 5">RZ05</strain>
    </source>
</reference>
<dbReference type="PANTHER" id="PTHR34106:SF5">
    <property type="entry name" value="GLYCOSIDASE"/>
    <property type="match status" value="1"/>
</dbReference>
<dbReference type="OrthoDB" id="2534034at2"/>
<name>A0A6I2MQW1_9FLAO</name>
<keyword evidence="1" id="KW-0328">Glycosyltransferase</keyword>
<dbReference type="SUPFAM" id="SSF75005">
    <property type="entry name" value="Arabinanase/levansucrase/invertase"/>
    <property type="match status" value="1"/>
</dbReference>
<comment type="similarity">
    <text evidence="3">Belongs to the glycosyl hydrolase 130 family.</text>
</comment>
<dbReference type="GO" id="GO:0016757">
    <property type="term" value="F:glycosyltransferase activity"/>
    <property type="evidence" value="ECO:0007669"/>
    <property type="project" value="UniProtKB-KW"/>
</dbReference>
<dbReference type="PROSITE" id="PS51257">
    <property type="entry name" value="PROKAR_LIPOPROTEIN"/>
    <property type="match status" value="1"/>
</dbReference>
<dbReference type="PIRSF" id="PIRSF016202">
    <property type="entry name" value="PH1107"/>
    <property type="match status" value="1"/>
</dbReference>
<dbReference type="EMBL" id="WKJH01000030">
    <property type="protein sequence ID" value="MRX66251.1"/>
    <property type="molecule type" value="Genomic_DNA"/>
</dbReference>
<evidence type="ECO:0000256" key="2">
    <source>
        <dbReference type="ARBA" id="ARBA00022679"/>
    </source>
</evidence>
<dbReference type="RefSeq" id="WP_154369877.1">
    <property type="nucleotide sequence ID" value="NZ_WKJH01000030.1"/>
</dbReference>
<proteinExistence type="inferred from homology"/>
<evidence type="ECO:0000256" key="1">
    <source>
        <dbReference type="ARBA" id="ARBA00022676"/>
    </source>
</evidence>
<evidence type="ECO:0000313" key="5">
    <source>
        <dbReference type="Proteomes" id="UP000443153"/>
    </source>
</evidence>
<dbReference type="PANTHER" id="PTHR34106">
    <property type="entry name" value="GLYCOSIDASE"/>
    <property type="match status" value="1"/>
</dbReference>
<dbReference type="CDD" id="cd18610">
    <property type="entry name" value="GH130_BT3780-like"/>
    <property type="match status" value="1"/>
</dbReference>
<sequence length="377" mass="42226">MKKIVLRQFFLIIVFFGFLSCKDKKVIPEQQNGPITEKWMLGFKKTTTNPIMVADSSYTFLDPISKEQVQWQKADVFNPGAIVRNDTVFLLFRAEDNPDAILGGRTSRIGLAFSTDGIHFTKHPEPVLYPDNDVFNKWDQPGGIEDPRIVEKPDGSYIMLYTSWNKDVARLSSATSKDLKKWTKQGPVFETAHDGKFLDIWSKSGSIVTELVTGKLVAKKIKGKYLMYWGELFVNLALSDNGIDWDPILDANGELLHVFKPSPNEFDSHLTEPGPPAIYTENGILLLYNGKNLSGEGATTKVPEGTYCGGQVLFDKNEPTKVVARLETPFICPDLPHEITGQYKAGTTFIEGLVYFKGKWFLYYGTADSMVGLAVKD</sequence>
<comment type="caution">
    <text evidence="4">The sequence shown here is derived from an EMBL/GenBank/DDBJ whole genome shotgun (WGS) entry which is preliminary data.</text>
</comment>
<organism evidence="4 5">
    <name type="scientific">Maribacter luteus</name>
    <dbReference type="NCBI Taxonomy" id="2594478"/>
    <lineage>
        <taxon>Bacteria</taxon>
        <taxon>Pseudomonadati</taxon>
        <taxon>Bacteroidota</taxon>
        <taxon>Flavobacteriia</taxon>
        <taxon>Flavobacteriales</taxon>
        <taxon>Flavobacteriaceae</taxon>
        <taxon>Maribacter</taxon>
    </lineage>
</organism>
<evidence type="ECO:0000256" key="3">
    <source>
        <dbReference type="ARBA" id="ARBA00024356"/>
    </source>
</evidence>
<evidence type="ECO:0000313" key="4">
    <source>
        <dbReference type="EMBL" id="MRX66251.1"/>
    </source>
</evidence>
<keyword evidence="2" id="KW-0808">Transferase</keyword>
<gene>
    <name evidence="4" type="ORF">GJ691_19015</name>
</gene>
<dbReference type="InterPro" id="IPR023296">
    <property type="entry name" value="Glyco_hydro_beta-prop_sf"/>
</dbReference>
<protein>
    <recommendedName>
        <fullName evidence="6">Glycosidase</fullName>
    </recommendedName>
</protein>
<dbReference type="InterPro" id="IPR007184">
    <property type="entry name" value="Mannoside_phosphorylase"/>
</dbReference>
<dbReference type="AlphaFoldDB" id="A0A6I2MQW1"/>
<accession>A0A6I2MQW1</accession>
<dbReference type="Pfam" id="PF04041">
    <property type="entry name" value="Glyco_hydro_130"/>
    <property type="match status" value="1"/>
</dbReference>
<evidence type="ECO:0008006" key="6">
    <source>
        <dbReference type="Google" id="ProtNLM"/>
    </source>
</evidence>
<dbReference type="Proteomes" id="UP000443153">
    <property type="component" value="Unassembled WGS sequence"/>
</dbReference>
<keyword evidence="5" id="KW-1185">Reference proteome</keyword>
<dbReference type="Gene3D" id="2.115.10.20">
    <property type="entry name" value="Glycosyl hydrolase domain, family 43"/>
    <property type="match status" value="1"/>
</dbReference>